<name>A0A833J965_9HYPH</name>
<organism evidence="1 2">
    <name type="scientific">Methylorubrum populi</name>
    <dbReference type="NCBI Taxonomy" id="223967"/>
    <lineage>
        <taxon>Bacteria</taxon>
        <taxon>Pseudomonadati</taxon>
        <taxon>Pseudomonadota</taxon>
        <taxon>Alphaproteobacteria</taxon>
        <taxon>Hyphomicrobiales</taxon>
        <taxon>Methylobacteriaceae</taxon>
        <taxon>Methylorubrum</taxon>
    </lineage>
</organism>
<proteinExistence type="predicted"/>
<sequence>MDTAGTERWRRIVRSSCSREGSQVAGSPSLACTPDGCPAIREGPCPALNNPSAIQAARALTWGKAPYRSARAGRAWALRLSEVGPRPRTRCGCGPPRFRPR</sequence>
<dbReference type="AlphaFoldDB" id="A0A833J965"/>
<dbReference type="EMBL" id="WEKV01000009">
    <property type="protein sequence ID" value="KAB7785611.1"/>
    <property type="molecule type" value="Genomic_DNA"/>
</dbReference>
<reference evidence="1 2" key="1">
    <citation type="submission" date="2019-10" db="EMBL/GenBank/DDBJ databases">
        <title>Draft Genome Sequence of the Caffeine Degrading Methylotroph Methylorubrum populi PINKEL.</title>
        <authorList>
            <person name="Dawson S.C."/>
            <person name="Zhang X."/>
            <person name="Wright M.E."/>
            <person name="Sharma G."/>
            <person name="Langner J.T."/>
            <person name="Ditty J.L."/>
            <person name="Subuyuj G.A."/>
        </authorList>
    </citation>
    <scope>NUCLEOTIDE SEQUENCE [LARGE SCALE GENOMIC DNA]</scope>
    <source>
        <strain evidence="1 2">Pinkel</strain>
    </source>
</reference>
<gene>
    <name evidence="1" type="ORF">F8B43_2112</name>
</gene>
<dbReference type="Proteomes" id="UP000469949">
    <property type="component" value="Unassembled WGS sequence"/>
</dbReference>
<evidence type="ECO:0000313" key="1">
    <source>
        <dbReference type="EMBL" id="KAB7785611.1"/>
    </source>
</evidence>
<comment type="caution">
    <text evidence="1">The sequence shown here is derived from an EMBL/GenBank/DDBJ whole genome shotgun (WGS) entry which is preliminary data.</text>
</comment>
<protein>
    <submittedName>
        <fullName evidence="1">Uncharacterized protein</fullName>
    </submittedName>
</protein>
<accession>A0A833J965</accession>
<evidence type="ECO:0000313" key="2">
    <source>
        <dbReference type="Proteomes" id="UP000469949"/>
    </source>
</evidence>